<gene>
    <name evidence="1" type="ORF">LCGC14_1486340</name>
</gene>
<dbReference type="EMBL" id="LAZR01010634">
    <property type="protein sequence ID" value="KKM65932.1"/>
    <property type="molecule type" value="Genomic_DNA"/>
</dbReference>
<comment type="caution">
    <text evidence="1">The sequence shown here is derived from an EMBL/GenBank/DDBJ whole genome shotgun (WGS) entry which is preliminary data.</text>
</comment>
<accession>A0A0F9M9Y9</accession>
<name>A0A0F9M9Y9_9ZZZZ</name>
<sequence>NASAAAGSPSNIKFIWNGNDTNFLVSSSILRFQNLITGTDIGNNILKVTFVNQTLATRENSTVISSSVYDASANIPSATLYLFAPSCCSSAAGETFLTWLSPDNGNTWEEVTQAVEHTFINPGTNLKWRIDFNTTEPDNFNSTIVLTQINISIPSGSPENITIDFGADGTTDFTFPGQLNSTNLQTQVNLSFVNISSSFISDNLLEKTSSRNYEHTYKIPLNISSQTIGTITMEAINLTYSPNPVVLNISNLSQIFGNSINFTTFRIPMAASNLSTEFYSLVTLDDLKYDYAGGNFSINLTAYHITNHSINITREIFFYYSRWGFSFVPKFVNFLEFIPQTPSEQNVTPFGQSSWPNSKQILNITNLGYGGRDSHLSVYLNETLSCVNLTMSTTENKTGGSIINASWLNLSLNTSYLEATNIYMWADYSCSFNNFTLFQPFIFFRQCAEGINFCSEDIT</sequence>
<dbReference type="AlphaFoldDB" id="A0A0F9M9Y9"/>
<proteinExistence type="predicted"/>
<reference evidence="1" key="1">
    <citation type="journal article" date="2015" name="Nature">
        <title>Complex archaea that bridge the gap between prokaryotes and eukaryotes.</title>
        <authorList>
            <person name="Spang A."/>
            <person name="Saw J.H."/>
            <person name="Jorgensen S.L."/>
            <person name="Zaremba-Niedzwiedzka K."/>
            <person name="Martijn J."/>
            <person name="Lind A.E."/>
            <person name="van Eijk R."/>
            <person name="Schleper C."/>
            <person name="Guy L."/>
            <person name="Ettema T.J."/>
        </authorList>
    </citation>
    <scope>NUCLEOTIDE SEQUENCE</scope>
</reference>
<protein>
    <submittedName>
        <fullName evidence="1">Uncharacterized protein</fullName>
    </submittedName>
</protein>
<organism evidence="1">
    <name type="scientific">marine sediment metagenome</name>
    <dbReference type="NCBI Taxonomy" id="412755"/>
    <lineage>
        <taxon>unclassified sequences</taxon>
        <taxon>metagenomes</taxon>
        <taxon>ecological metagenomes</taxon>
    </lineage>
</organism>
<evidence type="ECO:0000313" key="1">
    <source>
        <dbReference type="EMBL" id="KKM65932.1"/>
    </source>
</evidence>
<feature type="non-terminal residue" evidence="1">
    <location>
        <position position="1"/>
    </location>
</feature>